<dbReference type="GO" id="GO:0005886">
    <property type="term" value="C:plasma membrane"/>
    <property type="evidence" value="ECO:0007669"/>
    <property type="project" value="TreeGrafter"/>
</dbReference>
<proteinExistence type="inferred from homology"/>
<comment type="cofactor">
    <cofactor evidence="8">
        <name>Zn(2+)</name>
        <dbReference type="ChEBI" id="CHEBI:29105"/>
    </cofactor>
</comment>
<keyword evidence="5 8" id="KW-0862">Zinc</keyword>
<evidence type="ECO:0000256" key="6">
    <source>
        <dbReference type="ARBA" id="ARBA00023239"/>
    </source>
</evidence>
<organism evidence="11 12">
    <name type="scientific">Daphnia galeata</name>
    <dbReference type="NCBI Taxonomy" id="27404"/>
    <lineage>
        <taxon>Eukaryota</taxon>
        <taxon>Metazoa</taxon>
        <taxon>Ecdysozoa</taxon>
        <taxon>Arthropoda</taxon>
        <taxon>Crustacea</taxon>
        <taxon>Branchiopoda</taxon>
        <taxon>Diplostraca</taxon>
        <taxon>Cladocera</taxon>
        <taxon>Anomopoda</taxon>
        <taxon>Daphniidae</taxon>
        <taxon>Daphnia</taxon>
    </lineage>
</organism>
<dbReference type="OrthoDB" id="429145at2759"/>
<dbReference type="PROSITE" id="PS00162">
    <property type="entry name" value="ALPHA_CA_1"/>
    <property type="match status" value="1"/>
</dbReference>
<dbReference type="Proteomes" id="UP000789390">
    <property type="component" value="Unassembled WGS sequence"/>
</dbReference>
<evidence type="ECO:0000313" key="12">
    <source>
        <dbReference type="Proteomes" id="UP000789390"/>
    </source>
</evidence>
<evidence type="ECO:0000256" key="5">
    <source>
        <dbReference type="ARBA" id="ARBA00022833"/>
    </source>
</evidence>
<evidence type="ECO:0000256" key="4">
    <source>
        <dbReference type="ARBA" id="ARBA00022723"/>
    </source>
</evidence>
<dbReference type="GO" id="GO:0004089">
    <property type="term" value="F:carbonate dehydratase activity"/>
    <property type="evidence" value="ECO:0007669"/>
    <property type="project" value="UniProtKB-UniRule"/>
</dbReference>
<dbReference type="AlphaFoldDB" id="A0A8J2RZR6"/>
<comment type="catalytic activity">
    <reaction evidence="7 8">
        <text>hydrogencarbonate + H(+) = CO2 + H2O</text>
        <dbReference type="Rhea" id="RHEA:10748"/>
        <dbReference type="ChEBI" id="CHEBI:15377"/>
        <dbReference type="ChEBI" id="CHEBI:15378"/>
        <dbReference type="ChEBI" id="CHEBI:16526"/>
        <dbReference type="ChEBI" id="CHEBI:17544"/>
        <dbReference type="EC" id="4.2.1.1"/>
    </reaction>
</comment>
<accession>A0A8J2RZR6</accession>
<feature type="region of interest" description="Disordered" evidence="9">
    <location>
        <begin position="315"/>
        <end position="337"/>
    </location>
</feature>
<keyword evidence="4 8" id="KW-0479">Metal-binding</keyword>
<gene>
    <name evidence="11" type="ORF">DGAL_LOCUS15640</name>
</gene>
<reference evidence="11" key="1">
    <citation type="submission" date="2021-11" db="EMBL/GenBank/DDBJ databases">
        <authorList>
            <person name="Schell T."/>
        </authorList>
    </citation>
    <scope>NUCLEOTIDE SEQUENCE</scope>
    <source>
        <strain evidence="11">M5</strain>
    </source>
</reference>
<dbReference type="InterPro" id="IPR023561">
    <property type="entry name" value="Carbonic_anhydrase_a-class"/>
</dbReference>
<dbReference type="SMART" id="SM01057">
    <property type="entry name" value="Carb_anhydrase"/>
    <property type="match status" value="1"/>
</dbReference>
<dbReference type="Pfam" id="PF00194">
    <property type="entry name" value="Carb_anhydrase"/>
    <property type="match status" value="1"/>
</dbReference>
<dbReference type="PANTHER" id="PTHR18952">
    <property type="entry name" value="CARBONIC ANHYDRASE"/>
    <property type="match status" value="1"/>
</dbReference>
<sequence>MTLKLSLSCQLSLLVVICCVMAISAMPNPRAPTKGSLVATAESGHFSYDDPNKWKEHNSLCAGEHQSPINIDTRKSKTESFPPFNFINYDKSLPENLENNGHTVQLSIDNLIKDLPTISGGGLDGPYQFAQMHFHWGEAEFGSEHKINRKQYAAEVHIVHWNLKYGNFVDATKHNDGLAVLGVLIGLQDKDNIAFRHIEQFDGIIDPSKKNKKLSYSVPLKDLLPTNTASFFRYEGSLTDARCNEDVIWTVFETPIAISHRQLAKFRQLSDDHGKPLSRNVRPTQHEHDRIVTYSGAAPAGTCRACAVCAAEAANRRSESLDSDESKETIKPNKRRD</sequence>
<dbReference type="PROSITE" id="PS51144">
    <property type="entry name" value="ALPHA_CA_2"/>
    <property type="match status" value="1"/>
</dbReference>
<keyword evidence="12" id="KW-1185">Reference proteome</keyword>
<keyword evidence="6 8" id="KW-0456">Lyase</keyword>
<dbReference type="InterPro" id="IPR018338">
    <property type="entry name" value="Carbonic_anhydrase_a-class_CS"/>
</dbReference>
<feature type="domain" description="Alpha-carbonic anhydrase" evidence="10">
    <location>
        <begin position="44"/>
        <end position="296"/>
    </location>
</feature>
<feature type="signal peptide" evidence="8">
    <location>
        <begin position="1"/>
        <end position="25"/>
    </location>
</feature>
<comment type="similarity">
    <text evidence="2 8">Belongs to the alpha-carbonic anhydrase family.</text>
</comment>
<evidence type="ECO:0000259" key="10">
    <source>
        <dbReference type="PROSITE" id="PS51144"/>
    </source>
</evidence>
<dbReference type="CDD" id="cd00326">
    <property type="entry name" value="alpha_CA"/>
    <property type="match status" value="1"/>
</dbReference>
<evidence type="ECO:0000256" key="8">
    <source>
        <dbReference type="RuleBase" id="RU367011"/>
    </source>
</evidence>
<dbReference type="PANTHER" id="PTHR18952:SF265">
    <property type="entry name" value="CARBONIC ANHYDRASE"/>
    <property type="match status" value="1"/>
</dbReference>
<evidence type="ECO:0000256" key="2">
    <source>
        <dbReference type="ARBA" id="ARBA00010718"/>
    </source>
</evidence>
<feature type="compositionally biased region" description="Basic and acidic residues" evidence="9">
    <location>
        <begin position="315"/>
        <end position="331"/>
    </location>
</feature>
<dbReference type="Gene3D" id="3.10.200.10">
    <property type="entry name" value="Alpha carbonic anhydrase"/>
    <property type="match status" value="1"/>
</dbReference>
<protein>
    <recommendedName>
        <fullName evidence="3 8">Carbonic anhydrase</fullName>
        <ecNumber evidence="3 8">4.2.1.1</ecNumber>
    </recommendedName>
</protein>
<evidence type="ECO:0000313" key="11">
    <source>
        <dbReference type="EMBL" id="CAH0111983.1"/>
    </source>
</evidence>
<dbReference type="InterPro" id="IPR001148">
    <property type="entry name" value="CA_dom"/>
</dbReference>
<evidence type="ECO:0000256" key="9">
    <source>
        <dbReference type="SAM" id="MobiDB-lite"/>
    </source>
</evidence>
<comment type="caution">
    <text evidence="11">The sequence shown here is derived from an EMBL/GenBank/DDBJ whole genome shotgun (WGS) entry which is preliminary data.</text>
</comment>
<evidence type="ECO:0000256" key="1">
    <source>
        <dbReference type="ARBA" id="ARBA00002904"/>
    </source>
</evidence>
<evidence type="ECO:0000256" key="7">
    <source>
        <dbReference type="ARBA" id="ARBA00048348"/>
    </source>
</evidence>
<evidence type="ECO:0000256" key="3">
    <source>
        <dbReference type="ARBA" id="ARBA00012925"/>
    </source>
</evidence>
<dbReference type="GO" id="GO:0008270">
    <property type="term" value="F:zinc ion binding"/>
    <property type="evidence" value="ECO:0007669"/>
    <property type="project" value="UniProtKB-UniRule"/>
</dbReference>
<dbReference type="EMBL" id="CAKKLH010000319">
    <property type="protein sequence ID" value="CAH0111983.1"/>
    <property type="molecule type" value="Genomic_DNA"/>
</dbReference>
<dbReference type="EC" id="4.2.1.1" evidence="3 8"/>
<dbReference type="SUPFAM" id="SSF51069">
    <property type="entry name" value="Carbonic anhydrase"/>
    <property type="match status" value="1"/>
</dbReference>
<dbReference type="InterPro" id="IPR036398">
    <property type="entry name" value="CA_dom_sf"/>
</dbReference>
<name>A0A8J2RZR6_9CRUS</name>
<keyword evidence="8" id="KW-0732">Signal</keyword>
<feature type="chain" id="PRO_5035339116" description="Carbonic anhydrase" evidence="8">
    <location>
        <begin position="26"/>
        <end position="337"/>
    </location>
</feature>
<comment type="function">
    <text evidence="1 8">Reversible hydration of carbon dioxide.</text>
</comment>